<sequence>MIGGVADRVPERIRALVYLDAFVLESGENLAQHVPEPQYKQMLEAVQAVGEGWKVPPIPAEVFNVNATDREWVNRQCTMQRNSRSPFDATAGASLIEGVRV</sequence>
<accession>A0A1F6CDI2</accession>
<gene>
    <name evidence="1" type="ORF">A3F84_13935</name>
</gene>
<proteinExistence type="predicted"/>
<name>A0A1F6CDI2_HANXR</name>
<protein>
    <submittedName>
        <fullName evidence="1">Uncharacterized protein</fullName>
    </submittedName>
</protein>
<comment type="caution">
    <text evidence="1">The sequence shown here is derived from an EMBL/GenBank/DDBJ whole genome shotgun (WGS) entry which is preliminary data.</text>
</comment>
<reference evidence="1 2" key="1">
    <citation type="journal article" date="2016" name="Nat. Commun.">
        <title>Thousands of microbial genomes shed light on interconnected biogeochemical processes in an aquifer system.</title>
        <authorList>
            <person name="Anantharaman K."/>
            <person name="Brown C.T."/>
            <person name="Hug L.A."/>
            <person name="Sharon I."/>
            <person name="Castelle C.J."/>
            <person name="Probst A.J."/>
            <person name="Thomas B.C."/>
            <person name="Singh A."/>
            <person name="Wilkins M.J."/>
            <person name="Karaoz U."/>
            <person name="Brodie E.L."/>
            <person name="Williams K.H."/>
            <person name="Hubbard S.S."/>
            <person name="Banfield J.F."/>
        </authorList>
    </citation>
    <scope>NUCLEOTIDE SEQUENCE [LARGE SCALE GENOMIC DNA]</scope>
    <source>
        <strain evidence="2">RIFCSPLOWO2_12_FULL_64_10</strain>
    </source>
</reference>
<organism evidence="1 2">
    <name type="scientific">Handelsmanbacteria sp. (strain RIFCSPLOWO2_12_FULL_64_10)</name>
    <dbReference type="NCBI Taxonomy" id="1817868"/>
    <lineage>
        <taxon>Bacteria</taxon>
        <taxon>Candidatus Handelsmaniibacteriota</taxon>
    </lineage>
</organism>
<evidence type="ECO:0000313" key="1">
    <source>
        <dbReference type="EMBL" id="OGG47071.1"/>
    </source>
</evidence>
<dbReference type="EMBL" id="MFKF01000275">
    <property type="protein sequence ID" value="OGG47071.1"/>
    <property type="molecule type" value="Genomic_DNA"/>
</dbReference>
<dbReference type="Proteomes" id="UP000178606">
    <property type="component" value="Unassembled WGS sequence"/>
</dbReference>
<evidence type="ECO:0000313" key="2">
    <source>
        <dbReference type="Proteomes" id="UP000178606"/>
    </source>
</evidence>
<dbReference type="AlphaFoldDB" id="A0A1F6CDI2"/>